<keyword evidence="1" id="KW-0812">Transmembrane</keyword>
<dbReference type="Gene3D" id="3.55.50.30">
    <property type="match status" value="1"/>
</dbReference>
<keyword evidence="1" id="KW-0472">Membrane</keyword>
<gene>
    <name evidence="4" type="ORF">A4R26_15180</name>
</gene>
<sequence>MFTKPFAVATHKHIAELIIKHRRNTLSVQENEELNAWCNLCGENQLLFERLSGPGYDNMVELYNSLSITETGGKVRPLFPDQRRKRFIKALGYAGIVMCLLFTAVALNSIFNKQKDRYKKNELVQQRGSAINDNKAPDLHRVQLKLANGDVVYLDSAVDGHIALQYRSAIFKRGDMVRYEWSTGNAQPELEYNTLITPRARKFVLELPDGSKAWLNAFSSITYPTAFIGKERIVQITGEVYFEVNHEPVALGKVEKKPFIVYVNSIPGSLGIGAKVEVMGTHFNINAYGDEPVIKTTLLQGKVKISNQFLQVAGTGRVVNEPVEKGNESAALQTTVLIPGQQAQISGNGRLEVIKYADIHEVMAWHKDLFMFNDQHIKRIMQQIARHYDYDVEFADRVDGHYTLTLTRQSTLDQVLRVIELSGGVQFTVEGRKIIVSQ</sequence>
<keyword evidence="1" id="KW-1133">Transmembrane helix</keyword>
<dbReference type="Pfam" id="PF16344">
    <property type="entry name" value="FecR_C"/>
    <property type="match status" value="1"/>
</dbReference>
<dbReference type="InterPro" id="IPR032508">
    <property type="entry name" value="FecR_C"/>
</dbReference>
<dbReference type="InterPro" id="IPR012373">
    <property type="entry name" value="Ferrdict_sens_TM"/>
</dbReference>
<dbReference type="AlphaFoldDB" id="A0A1V9G337"/>
<dbReference type="PANTHER" id="PTHR30273:SF2">
    <property type="entry name" value="PROTEIN FECR"/>
    <property type="match status" value="1"/>
</dbReference>
<comment type="caution">
    <text evidence="4">The sequence shown here is derived from an EMBL/GenBank/DDBJ whole genome shotgun (WGS) entry which is preliminary data.</text>
</comment>
<dbReference type="Proteomes" id="UP000192276">
    <property type="component" value="Unassembled WGS sequence"/>
</dbReference>
<evidence type="ECO:0000256" key="1">
    <source>
        <dbReference type="SAM" id="Phobius"/>
    </source>
</evidence>
<evidence type="ECO:0000259" key="3">
    <source>
        <dbReference type="Pfam" id="PF16344"/>
    </source>
</evidence>
<keyword evidence="5" id="KW-1185">Reference proteome</keyword>
<protein>
    <recommendedName>
        <fullName evidence="6">Iron dicitrate transport regulator FecR</fullName>
    </recommendedName>
</protein>
<dbReference type="Pfam" id="PF04773">
    <property type="entry name" value="FecR"/>
    <property type="match status" value="1"/>
</dbReference>
<feature type="domain" description="FecR protein" evidence="2">
    <location>
        <begin position="195"/>
        <end position="304"/>
    </location>
</feature>
<proteinExistence type="predicted"/>
<dbReference type="PANTHER" id="PTHR30273">
    <property type="entry name" value="PERIPLASMIC SIGNAL SENSOR AND SIGMA FACTOR ACTIVATOR FECR-RELATED"/>
    <property type="match status" value="1"/>
</dbReference>
<evidence type="ECO:0000259" key="2">
    <source>
        <dbReference type="Pfam" id="PF04773"/>
    </source>
</evidence>
<dbReference type="Gene3D" id="2.60.120.1440">
    <property type="match status" value="1"/>
</dbReference>
<evidence type="ECO:0000313" key="4">
    <source>
        <dbReference type="EMBL" id="OQP65049.1"/>
    </source>
</evidence>
<dbReference type="EMBL" id="LWBP01000078">
    <property type="protein sequence ID" value="OQP65049.1"/>
    <property type="molecule type" value="Genomic_DNA"/>
</dbReference>
<evidence type="ECO:0000313" key="5">
    <source>
        <dbReference type="Proteomes" id="UP000192276"/>
    </source>
</evidence>
<evidence type="ECO:0008006" key="6">
    <source>
        <dbReference type="Google" id="ProtNLM"/>
    </source>
</evidence>
<accession>A0A1V9G337</accession>
<dbReference type="InterPro" id="IPR006860">
    <property type="entry name" value="FecR"/>
</dbReference>
<feature type="domain" description="Protein FecR C-terminal" evidence="3">
    <location>
        <begin position="370"/>
        <end position="436"/>
    </location>
</feature>
<organism evidence="4 5">
    <name type="scientific">Niastella populi</name>
    <dbReference type="NCBI Taxonomy" id="550983"/>
    <lineage>
        <taxon>Bacteria</taxon>
        <taxon>Pseudomonadati</taxon>
        <taxon>Bacteroidota</taxon>
        <taxon>Chitinophagia</taxon>
        <taxon>Chitinophagales</taxon>
        <taxon>Chitinophagaceae</taxon>
        <taxon>Niastella</taxon>
    </lineage>
</organism>
<feature type="transmembrane region" description="Helical" evidence="1">
    <location>
        <begin position="90"/>
        <end position="111"/>
    </location>
</feature>
<reference evidence="5" key="1">
    <citation type="submission" date="2016-04" db="EMBL/GenBank/DDBJ databases">
        <authorList>
            <person name="Chen L."/>
            <person name="Zhuang W."/>
            <person name="Wang G."/>
        </authorList>
    </citation>
    <scope>NUCLEOTIDE SEQUENCE [LARGE SCALE GENOMIC DNA]</scope>
    <source>
        <strain evidence="5">208</strain>
    </source>
</reference>
<dbReference type="GO" id="GO:0016989">
    <property type="term" value="F:sigma factor antagonist activity"/>
    <property type="evidence" value="ECO:0007669"/>
    <property type="project" value="TreeGrafter"/>
</dbReference>
<dbReference type="STRING" id="550983.A4R26_15180"/>
<name>A0A1V9G337_9BACT</name>